<gene>
    <name evidence="3" type="ORF">FB556_1697</name>
</gene>
<dbReference type="EMBL" id="VFOU01000003">
    <property type="protein sequence ID" value="TQL71225.1"/>
    <property type="molecule type" value="Genomic_DNA"/>
</dbReference>
<dbReference type="InterPro" id="IPR005182">
    <property type="entry name" value="YdbS-like_PH"/>
</dbReference>
<keyword evidence="1" id="KW-0472">Membrane</keyword>
<evidence type="ECO:0000256" key="1">
    <source>
        <dbReference type="SAM" id="Phobius"/>
    </source>
</evidence>
<keyword evidence="4" id="KW-1185">Reference proteome</keyword>
<reference evidence="3 4" key="1">
    <citation type="submission" date="2019-06" db="EMBL/GenBank/DDBJ databases">
        <title>Sequencing the genomes of 1000 actinobacteria strains.</title>
        <authorList>
            <person name="Klenk H.-P."/>
        </authorList>
    </citation>
    <scope>NUCLEOTIDE SEQUENCE [LARGE SCALE GENOMIC DNA]</scope>
    <source>
        <strain evidence="3 4">DSM 24083</strain>
    </source>
</reference>
<sequence length="179" mass="20209">MRSHYVTGEHLLVRTRAHPSVLIRPAWSFILWAGAAGFLSGVMASYTLPGFLRTAAPTITTIGLGLITIGIFLTVVRPVWQWFVSRYEITTHRVAHKLGAIAVKRHWVALHSLVSLTIYQTRRQRRRGSGDLHLMNSRGQTWVLHDIPEVTEFQTLVDLERFGSYGRYNSGSLSESRGL</sequence>
<keyword evidence="1" id="KW-1133">Transmembrane helix</keyword>
<dbReference type="Proteomes" id="UP000319746">
    <property type="component" value="Unassembled WGS sequence"/>
</dbReference>
<evidence type="ECO:0000313" key="4">
    <source>
        <dbReference type="Proteomes" id="UP000319746"/>
    </source>
</evidence>
<evidence type="ECO:0000259" key="2">
    <source>
        <dbReference type="Pfam" id="PF03703"/>
    </source>
</evidence>
<evidence type="ECO:0000313" key="3">
    <source>
        <dbReference type="EMBL" id="TQL71225.1"/>
    </source>
</evidence>
<organism evidence="3 4">
    <name type="scientific">Enteractinococcus coprophilus</name>
    <dbReference type="NCBI Taxonomy" id="1027633"/>
    <lineage>
        <taxon>Bacteria</taxon>
        <taxon>Bacillati</taxon>
        <taxon>Actinomycetota</taxon>
        <taxon>Actinomycetes</taxon>
        <taxon>Micrococcales</taxon>
        <taxon>Micrococcaceae</taxon>
    </lineage>
</organism>
<feature type="domain" description="YdbS-like PH" evidence="2">
    <location>
        <begin position="82"/>
        <end position="155"/>
    </location>
</feature>
<dbReference type="AlphaFoldDB" id="A0A543AF73"/>
<dbReference type="Pfam" id="PF03703">
    <property type="entry name" value="bPH_2"/>
    <property type="match status" value="1"/>
</dbReference>
<proteinExistence type="predicted"/>
<dbReference type="OrthoDB" id="4966830at2"/>
<comment type="caution">
    <text evidence="3">The sequence shown here is derived from an EMBL/GenBank/DDBJ whole genome shotgun (WGS) entry which is preliminary data.</text>
</comment>
<accession>A0A543AF73</accession>
<name>A0A543AF73_9MICC</name>
<feature type="transmembrane region" description="Helical" evidence="1">
    <location>
        <begin position="55"/>
        <end position="76"/>
    </location>
</feature>
<dbReference type="RefSeq" id="WP_141866684.1">
    <property type="nucleotide sequence ID" value="NZ_BAABAN010000005.1"/>
</dbReference>
<protein>
    <submittedName>
        <fullName evidence="3">PH (Pleckstrin Homology) domain-containing protein</fullName>
    </submittedName>
</protein>
<keyword evidence="1" id="KW-0812">Transmembrane</keyword>
<feature type="transmembrane region" description="Helical" evidence="1">
    <location>
        <begin position="21"/>
        <end position="43"/>
    </location>
</feature>